<proteinExistence type="predicted"/>
<evidence type="ECO:0000313" key="3">
    <source>
        <dbReference type="EMBL" id="CUR58769.1"/>
    </source>
</evidence>
<feature type="transmembrane region" description="Helical" evidence="2">
    <location>
        <begin position="82"/>
        <end position="103"/>
    </location>
</feature>
<name>A0A2P2C9W2_9ZZZZ</name>
<evidence type="ECO:0008006" key="4">
    <source>
        <dbReference type="Google" id="ProtNLM"/>
    </source>
</evidence>
<organism evidence="3">
    <name type="scientific">metagenome</name>
    <dbReference type="NCBI Taxonomy" id="256318"/>
    <lineage>
        <taxon>unclassified sequences</taxon>
        <taxon>metagenomes</taxon>
    </lineage>
</organism>
<evidence type="ECO:0000256" key="2">
    <source>
        <dbReference type="SAM" id="Phobius"/>
    </source>
</evidence>
<feature type="compositionally biased region" description="Basic and acidic residues" evidence="1">
    <location>
        <begin position="118"/>
        <end position="136"/>
    </location>
</feature>
<accession>A0A2P2C9W2</accession>
<reference evidence="3" key="1">
    <citation type="submission" date="2015-08" db="EMBL/GenBank/DDBJ databases">
        <authorList>
            <person name="Babu N.S."/>
            <person name="Beckwith C.J."/>
            <person name="Beseler K.G."/>
            <person name="Brison A."/>
            <person name="Carone J.V."/>
            <person name="Caskin T.P."/>
            <person name="Diamond M."/>
            <person name="Durham M.E."/>
            <person name="Foxe J.M."/>
            <person name="Go M."/>
            <person name="Henderson B.A."/>
            <person name="Jones I.B."/>
            <person name="McGettigan J.A."/>
            <person name="Micheletti S.J."/>
            <person name="Nasrallah M.E."/>
            <person name="Ortiz D."/>
            <person name="Piller C.R."/>
            <person name="Privatt S.R."/>
            <person name="Schneider S.L."/>
            <person name="Sharp S."/>
            <person name="Smith T.C."/>
            <person name="Stanton J.D."/>
            <person name="Ullery H.E."/>
            <person name="Wilson R.J."/>
            <person name="Serrano M.G."/>
            <person name="Buck G."/>
            <person name="Lee V."/>
            <person name="Wang Y."/>
            <person name="Carvalho R."/>
            <person name="Voegtly L."/>
            <person name="Shi R."/>
            <person name="Duckworth R."/>
            <person name="Johnson A."/>
            <person name="Loviza R."/>
            <person name="Walstead R."/>
            <person name="Shah Z."/>
            <person name="Kiflezghi M."/>
            <person name="Wade K."/>
            <person name="Ball S.L."/>
            <person name="Bradley K.W."/>
            <person name="Asai D.J."/>
            <person name="Bowman C.A."/>
            <person name="Russell D.A."/>
            <person name="Pope W.H."/>
            <person name="Jacobs-Sera D."/>
            <person name="Hendrix R.W."/>
            <person name="Hatfull G.F."/>
        </authorList>
    </citation>
    <scope>NUCLEOTIDE SEQUENCE</scope>
</reference>
<feature type="transmembrane region" description="Helical" evidence="2">
    <location>
        <begin position="53"/>
        <end position="76"/>
    </location>
</feature>
<keyword evidence="2" id="KW-0472">Membrane</keyword>
<dbReference type="EMBL" id="CZKA01000050">
    <property type="protein sequence ID" value="CUR58769.1"/>
    <property type="molecule type" value="Genomic_DNA"/>
</dbReference>
<keyword evidence="2" id="KW-1133">Transmembrane helix</keyword>
<protein>
    <recommendedName>
        <fullName evidence="4">Integral membrane protein</fullName>
    </recommendedName>
</protein>
<keyword evidence="2" id="KW-0812">Transmembrane</keyword>
<dbReference type="Pfam" id="PF07332">
    <property type="entry name" value="Phage_holin_3_6"/>
    <property type="match status" value="1"/>
</dbReference>
<dbReference type="InterPro" id="IPR009937">
    <property type="entry name" value="Phage_holin_3_6"/>
</dbReference>
<gene>
    <name evidence="3" type="ORF">NOCA2540036</name>
</gene>
<feature type="region of interest" description="Disordered" evidence="1">
    <location>
        <begin position="111"/>
        <end position="136"/>
    </location>
</feature>
<sequence>MTERQASTTTETSTGELLSRLSDQTSRLVRGEIQLAQAELTGKLKHVGLGAGMFGAAGLVAFFGLATLVTTAILALALALPAWLSALIVMVVLFAVAGVLALVGRGQVRRGRPPVPERTVDSVHQDVQMLKREPTP</sequence>
<evidence type="ECO:0000256" key="1">
    <source>
        <dbReference type="SAM" id="MobiDB-lite"/>
    </source>
</evidence>
<dbReference type="AlphaFoldDB" id="A0A2P2C9W2"/>